<evidence type="ECO:0000259" key="1">
    <source>
        <dbReference type="Pfam" id="PF09345"/>
    </source>
</evidence>
<evidence type="ECO:0000313" key="2">
    <source>
        <dbReference type="EMBL" id="SMD37051.1"/>
    </source>
</evidence>
<accession>A0A1W2GKF5</accession>
<dbReference type="EMBL" id="FWYF01000003">
    <property type="protein sequence ID" value="SMD37051.1"/>
    <property type="molecule type" value="Genomic_DNA"/>
</dbReference>
<dbReference type="Pfam" id="PF09345">
    <property type="entry name" value="SiaC"/>
    <property type="match status" value="1"/>
</dbReference>
<feature type="domain" description="SiaC family regulatory phosphoprotein" evidence="1">
    <location>
        <begin position="9"/>
        <end position="121"/>
    </location>
</feature>
<dbReference type="AlphaFoldDB" id="A0A1W2GKF5"/>
<dbReference type="Proteomes" id="UP000192472">
    <property type="component" value="Unassembled WGS sequence"/>
</dbReference>
<dbReference type="InterPro" id="IPR018530">
    <property type="entry name" value="SiaC"/>
</dbReference>
<reference evidence="2 3" key="1">
    <citation type="submission" date="2017-04" db="EMBL/GenBank/DDBJ databases">
        <authorList>
            <person name="Afonso C.L."/>
            <person name="Miller P.J."/>
            <person name="Scott M.A."/>
            <person name="Spackman E."/>
            <person name="Goraichik I."/>
            <person name="Dimitrov K.M."/>
            <person name="Suarez D.L."/>
            <person name="Swayne D.E."/>
        </authorList>
    </citation>
    <scope>NUCLEOTIDE SEQUENCE [LARGE SCALE GENOMIC DNA]</scope>
    <source>
        <strain evidence="2 3">DSM 26133</strain>
    </source>
</reference>
<protein>
    <recommendedName>
        <fullName evidence="1">SiaC family regulatory phosphoprotein domain-containing protein</fullName>
    </recommendedName>
</protein>
<gene>
    <name evidence="2" type="ORF">SAMN04488029_3210</name>
</gene>
<proteinExistence type="predicted"/>
<sequence>MEKFLSTPSHTTPYIYFNPEDELLEMKGNSTLVNAREVFGELYQALGNFKKSIYPKLQVNIQLDYFNTSTYKCLLETMIYLKEMKSAGKSIVVNWYYSMEDEDALEQGEDIAQLSGMHLNLVGV</sequence>
<name>A0A1W2GKF5_REIFA</name>
<dbReference type="OrthoDB" id="5297629at2"/>
<dbReference type="STRING" id="692418.SAMN04488029_3210"/>
<organism evidence="2 3">
    <name type="scientific">Reichenbachiella faecimaris</name>
    <dbReference type="NCBI Taxonomy" id="692418"/>
    <lineage>
        <taxon>Bacteria</taxon>
        <taxon>Pseudomonadati</taxon>
        <taxon>Bacteroidota</taxon>
        <taxon>Cytophagia</taxon>
        <taxon>Cytophagales</taxon>
        <taxon>Reichenbachiellaceae</taxon>
        <taxon>Reichenbachiella</taxon>
    </lineage>
</organism>
<keyword evidence="3" id="KW-1185">Reference proteome</keyword>
<evidence type="ECO:0000313" key="3">
    <source>
        <dbReference type="Proteomes" id="UP000192472"/>
    </source>
</evidence>
<dbReference type="RefSeq" id="WP_084373836.1">
    <property type="nucleotide sequence ID" value="NZ_FWYF01000003.1"/>
</dbReference>